<keyword evidence="4" id="KW-0436">Ligase</keyword>
<evidence type="ECO:0000256" key="2">
    <source>
        <dbReference type="ARBA" id="ARBA00005312"/>
    </source>
</evidence>
<reference evidence="10" key="1">
    <citation type="submission" date="2017-08" db="EMBL/GenBank/DDBJ databases">
        <authorList>
            <consortium name="Urmite Genomes"/>
        </authorList>
    </citation>
    <scope>NUCLEOTIDE SEQUENCE [LARGE SCALE GENOMIC DNA]</scope>
    <source>
        <strain evidence="10">IHUMI-LCC2</strain>
    </source>
</reference>
<evidence type="ECO:0000256" key="1">
    <source>
        <dbReference type="ARBA" id="ARBA00004496"/>
    </source>
</evidence>
<protein>
    <submittedName>
        <fullName evidence="10">Aspartyl-tRNA synthetase</fullName>
    </submittedName>
</protein>
<keyword evidence="3" id="KW-0963">Cytoplasm</keyword>
<comment type="similarity">
    <text evidence="2">Belongs to the class-II aminoacyl-tRNA synthetase family. Type 2 subfamily.</text>
</comment>
<dbReference type="GO" id="GO:0005524">
    <property type="term" value="F:ATP binding"/>
    <property type="evidence" value="ECO:0007669"/>
    <property type="project" value="UniProtKB-KW"/>
</dbReference>
<name>A0A2I2L4Y8_9VIRU</name>
<evidence type="ECO:0000256" key="8">
    <source>
        <dbReference type="ARBA" id="ARBA00023146"/>
    </source>
</evidence>
<keyword evidence="8 10" id="KW-0030">Aminoacyl-tRNA synthetase</keyword>
<dbReference type="RefSeq" id="YP_009448888.1">
    <property type="nucleotide sequence ID" value="NC_036594.1"/>
</dbReference>
<evidence type="ECO:0000256" key="7">
    <source>
        <dbReference type="ARBA" id="ARBA00022917"/>
    </source>
</evidence>
<dbReference type="SUPFAM" id="SSF55681">
    <property type="entry name" value="Class II aaRS and biotin synthetases"/>
    <property type="match status" value="1"/>
</dbReference>
<organism evidence="10">
    <name type="scientific">Orpheovirus IHUMI-LCC2</name>
    <dbReference type="NCBI Taxonomy" id="2023057"/>
    <lineage>
        <taxon>Viruses</taxon>
        <taxon>Varidnaviria</taxon>
        <taxon>Bamfordvirae</taxon>
        <taxon>Nucleocytoviricota</taxon>
        <taxon>Megaviricetes</taxon>
        <taxon>Pimascovirales</taxon>
        <taxon>Ocovirineae</taxon>
        <taxon>Orpheoviridae</taxon>
        <taxon>Alphaorpheovirus</taxon>
        <taxon>Alphaorpheovirus massiliense</taxon>
    </lineage>
</organism>
<keyword evidence="6" id="KW-0067">ATP-binding</keyword>
<dbReference type="PANTHER" id="PTHR43450">
    <property type="entry name" value="ASPARTYL-TRNA SYNTHETASE"/>
    <property type="match status" value="1"/>
</dbReference>
<evidence type="ECO:0000256" key="5">
    <source>
        <dbReference type="ARBA" id="ARBA00022741"/>
    </source>
</evidence>
<accession>A0A2I2L4Y8</accession>
<evidence type="ECO:0000256" key="6">
    <source>
        <dbReference type="ARBA" id="ARBA00022840"/>
    </source>
</evidence>
<dbReference type="InterPro" id="IPR045864">
    <property type="entry name" value="aa-tRNA-synth_II/BPL/LPL"/>
</dbReference>
<keyword evidence="7" id="KW-0648">Protein biosynthesis</keyword>
<dbReference type="EMBL" id="LT906555">
    <property type="protein sequence ID" value="SNW62586.1"/>
    <property type="molecule type" value="Genomic_DNA"/>
</dbReference>
<dbReference type="Gene3D" id="3.30.930.10">
    <property type="entry name" value="Bira Bifunctional Protein, Domain 2"/>
    <property type="match status" value="1"/>
</dbReference>
<gene>
    <name evidence="10" type="ORF">ORPV_682</name>
</gene>
<dbReference type="GO" id="GO:0017101">
    <property type="term" value="C:aminoacyl-tRNA synthetase multienzyme complex"/>
    <property type="evidence" value="ECO:0007669"/>
    <property type="project" value="TreeGrafter"/>
</dbReference>
<dbReference type="PANTHER" id="PTHR43450:SF1">
    <property type="entry name" value="ASPARTATE--TRNA LIGASE, CYTOPLASMIC"/>
    <property type="match status" value="1"/>
</dbReference>
<evidence type="ECO:0000313" key="10">
    <source>
        <dbReference type="EMBL" id="SNW62586.1"/>
    </source>
</evidence>
<dbReference type="CDD" id="cd00776">
    <property type="entry name" value="AsxRS_core"/>
    <property type="match status" value="1"/>
</dbReference>
<dbReference type="InterPro" id="IPR004523">
    <property type="entry name" value="Asp-tRNA_synthase_2"/>
</dbReference>
<proteinExistence type="inferred from homology"/>
<sequence>MEYKHRSIRKLGTYNVNENIILRERIHFIRELKNVTIIIVRNKLHSIQLIVAKDVRNGSELSIGDVVDFYGVLRSCKEVKATSVKNLELHVERYEVVSKCNDLPFTVEESNNYGQVGLSKKLDNRVVDLRTELNQSIFTIRSYFLSLFREYLHNKDFMEINTPKLIGNKSEGGAQVFHVPYFESQAYLAQSPQLYKQMMINSDYGRVFEIGPVFRAENSGTKRHLCEFTGLDIEMELGVGKNHNQVINVIWKTLLHIFNNLSKYCENEISYVRSKVGSVELEYPNEPLCLTFLECVQLLKESGYEQNELEDLSTENERKMGEIVKEKYGSDIFVITQYPTSCRPFYTKIEESNSLYSNSFDIIMRGTEISSGAQREHNYEALVNNMERCGVSAESLKDYLVSFKYGSKPHGGCGIGLERLIYLYLGLEDVRNACLFPRDPKRLFP</sequence>
<dbReference type="FunFam" id="3.30.930.10:FF:000038">
    <property type="entry name" value="Aspartate--tRNA ligase"/>
    <property type="match status" value="1"/>
</dbReference>
<dbReference type="Proteomes" id="UP000236316">
    <property type="component" value="Segment"/>
</dbReference>
<evidence type="ECO:0000259" key="9">
    <source>
        <dbReference type="PROSITE" id="PS50862"/>
    </source>
</evidence>
<dbReference type="InterPro" id="IPR006195">
    <property type="entry name" value="aa-tRNA-synth_II"/>
</dbReference>
<dbReference type="Pfam" id="PF00152">
    <property type="entry name" value="tRNA-synt_2"/>
    <property type="match status" value="1"/>
</dbReference>
<dbReference type="GO" id="GO:0003723">
    <property type="term" value="F:RNA binding"/>
    <property type="evidence" value="ECO:0007669"/>
    <property type="project" value="TreeGrafter"/>
</dbReference>
<evidence type="ECO:0000256" key="4">
    <source>
        <dbReference type="ARBA" id="ARBA00022598"/>
    </source>
</evidence>
<dbReference type="InterPro" id="IPR004364">
    <property type="entry name" value="Aa-tRNA-synt_II"/>
</dbReference>
<dbReference type="KEGG" id="vg:35382497"/>
<dbReference type="Gene3D" id="2.40.50.140">
    <property type="entry name" value="Nucleic acid-binding proteins"/>
    <property type="match status" value="1"/>
</dbReference>
<dbReference type="PRINTS" id="PR01042">
    <property type="entry name" value="TRNASYNTHASP"/>
</dbReference>
<dbReference type="InterPro" id="IPR012340">
    <property type="entry name" value="NA-bd_OB-fold"/>
</dbReference>
<dbReference type="HAMAP" id="MF_02075">
    <property type="entry name" value="Asp_tRNA_synth_type2"/>
    <property type="match status" value="1"/>
</dbReference>
<keyword evidence="5" id="KW-0547">Nucleotide-binding</keyword>
<evidence type="ECO:0000313" key="11">
    <source>
        <dbReference type="Proteomes" id="UP000236316"/>
    </source>
</evidence>
<dbReference type="GO" id="GO:0004815">
    <property type="term" value="F:aspartate-tRNA ligase activity"/>
    <property type="evidence" value="ECO:0007669"/>
    <property type="project" value="InterPro"/>
</dbReference>
<dbReference type="NCBIfam" id="NF003483">
    <property type="entry name" value="PRK05159.1"/>
    <property type="match status" value="1"/>
</dbReference>
<feature type="domain" description="Aminoacyl-transfer RNA synthetases class-II family profile" evidence="9">
    <location>
        <begin position="138"/>
        <end position="445"/>
    </location>
</feature>
<dbReference type="OrthoDB" id="23693at10239"/>
<evidence type="ECO:0000256" key="3">
    <source>
        <dbReference type="ARBA" id="ARBA00022490"/>
    </source>
</evidence>
<dbReference type="SUPFAM" id="SSF50249">
    <property type="entry name" value="Nucleic acid-binding proteins"/>
    <property type="match status" value="1"/>
</dbReference>
<dbReference type="NCBIfam" id="TIGR00458">
    <property type="entry name" value="aspS_nondisc"/>
    <property type="match status" value="1"/>
</dbReference>
<dbReference type="InterPro" id="IPR002312">
    <property type="entry name" value="Asp/Asn-tRNA-synth_IIb"/>
</dbReference>
<dbReference type="GeneID" id="35382497"/>
<keyword evidence="11" id="KW-1185">Reference proteome</keyword>
<comment type="subcellular location">
    <subcellularLocation>
        <location evidence="1">Cytoplasm</location>
    </subcellularLocation>
</comment>
<dbReference type="PROSITE" id="PS50862">
    <property type="entry name" value="AA_TRNA_LIGASE_II"/>
    <property type="match status" value="1"/>
</dbReference>